<dbReference type="Pfam" id="PF00128">
    <property type="entry name" value="Alpha-amylase"/>
    <property type="match status" value="1"/>
</dbReference>
<dbReference type="InterPro" id="IPR017853">
    <property type="entry name" value="GH"/>
</dbReference>
<dbReference type="SMART" id="SM00642">
    <property type="entry name" value="Aamy"/>
    <property type="match status" value="1"/>
</dbReference>
<dbReference type="SUPFAM" id="SSF51445">
    <property type="entry name" value="(Trans)glycosidases"/>
    <property type="match status" value="1"/>
</dbReference>
<dbReference type="InterPro" id="IPR006047">
    <property type="entry name" value="GH13_cat_dom"/>
</dbReference>
<dbReference type="PANTHER" id="PTHR10357">
    <property type="entry name" value="ALPHA-AMYLASE FAMILY MEMBER"/>
    <property type="match status" value="1"/>
</dbReference>
<dbReference type="PANTHER" id="PTHR10357:SF205">
    <property type="entry name" value="O-GLYCOSYL HYDROLASE FAMILY 13"/>
    <property type="match status" value="1"/>
</dbReference>
<dbReference type="EMBL" id="FUZU01000001">
    <property type="protein sequence ID" value="SKC61940.1"/>
    <property type="molecule type" value="Genomic_DNA"/>
</dbReference>
<evidence type="ECO:0000259" key="1">
    <source>
        <dbReference type="SMART" id="SM00642"/>
    </source>
</evidence>
<dbReference type="RefSeq" id="WP_143785685.1">
    <property type="nucleotide sequence ID" value="NZ_FUZU01000001.1"/>
</dbReference>
<protein>
    <submittedName>
        <fullName evidence="2">Glycosidase</fullName>
    </submittedName>
</protein>
<dbReference type="AlphaFoldDB" id="A0A1T5KE85"/>
<keyword evidence="2" id="KW-0378">Hydrolase</keyword>
<evidence type="ECO:0000313" key="2">
    <source>
        <dbReference type="EMBL" id="SKC61940.1"/>
    </source>
</evidence>
<dbReference type="GO" id="GO:0004556">
    <property type="term" value="F:alpha-amylase activity"/>
    <property type="evidence" value="ECO:0007669"/>
    <property type="project" value="TreeGrafter"/>
</dbReference>
<dbReference type="OrthoDB" id="9805159at2"/>
<accession>A0A1T5KE85</accession>
<dbReference type="CDD" id="cd11349">
    <property type="entry name" value="AmyAc_3"/>
    <property type="match status" value="1"/>
</dbReference>
<sequence length="570" mass="63957">MEKSSGKIVIYQLMTRLFGNKKTTNTPYGTIEENGVGKFNDINPAALKSLHALGITHVWYTGVLEHAVLTDYTKYGIPLDDADVVKGRAGSPYAIKDYYDVNPDLASDVNSRMTEFEHLIERTHAEGLKVIVDFVPNHVARSYKSDKKPAGVKDLGETDDKNVAFSASNNFYYLPGQSFQVPAGYKPLGGGTFPTLDGKFEETPAKVTGNDQFTASPGVNEWFETVKLNYGVDIQNGRRTFLDPIPDTWVKMKDILLFWASKKVDGFRCDMAEMVPVEFWSWAIPIVKAQHPGIIFIAEIYNPAQYNNYIHTGKFDFLYDKVQLYDTLRLLVQGKANTHDIHSIRQTQEGIHQNMLHFLENHDEQRIASPYFAGDPWKAVPAMVVSATLDNGPVMIYFGQEVGEPGAGTKGFQGDDGRTTIFDYWGVPEHQKWMNGGKFDGDSLSLEQKQLRLFYSDLLNLASKNPALVAGEYIDLTASNIAAGNFTDKVHAFLRFSGEERLLILTSYNAAEQVVKVQIPREAFQQAGLDPAGSYIARDLLWREAEVGFDQNLTFELKLKPYSSFIFKIK</sequence>
<reference evidence="2 3" key="1">
    <citation type="submission" date="2017-02" db="EMBL/GenBank/DDBJ databases">
        <authorList>
            <person name="Peterson S.W."/>
        </authorList>
    </citation>
    <scope>NUCLEOTIDE SEQUENCE [LARGE SCALE GENOMIC DNA]</scope>
    <source>
        <strain evidence="2 3">DSM 25262</strain>
    </source>
</reference>
<keyword evidence="2" id="KW-0326">Glycosidase</keyword>
<dbReference type="Proteomes" id="UP000190961">
    <property type="component" value="Unassembled WGS sequence"/>
</dbReference>
<dbReference type="STRING" id="688867.SAMN05660236_2079"/>
<feature type="domain" description="Glycosyl hydrolase family 13 catalytic" evidence="1">
    <location>
        <begin position="12"/>
        <end position="440"/>
    </location>
</feature>
<evidence type="ECO:0000313" key="3">
    <source>
        <dbReference type="Proteomes" id="UP000190961"/>
    </source>
</evidence>
<proteinExistence type="predicted"/>
<name>A0A1T5KE85_9BACT</name>
<gene>
    <name evidence="2" type="ORF">SAMN05660236_2079</name>
</gene>
<keyword evidence="3" id="KW-1185">Reference proteome</keyword>
<dbReference type="GO" id="GO:0009313">
    <property type="term" value="P:oligosaccharide catabolic process"/>
    <property type="evidence" value="ECO:0007669"/>
    <property type="project" value="TreeGrafter"/>
</dbReference>
<dbReference type="Gene3D" id="3.20.20.80">
    <property type="entry name" value="Glycosidases"/>
    <property type="match status" value="2"/>
</dbReference>
<organism evidence="2 3">
    <name type="scientific">Ohtaekwangia koreensis</name>
    <dbReference type="NCBI Taxonomy" id="688867"/>
    <lineage>
        <taxon>Bacteria</taxon>
        <taxon>Pseudomonadati</taxon>
        <taxon>Bacteroidota</taxon>
        <taxon>Cytophagia</taxon>
        <taxon>Cytophagales</taxon>
        <taxon>Fulvivirgaceae</taxon>
        <taxon>Ohtaekwangia</taxon>
    </lineage>
</organism>